<evidence type="ECO:0000313" key="3">
    <source>
        <dbReference type="Proteomes" id="UP000285112"/>
    </source>
</evidence>
<feature type="region of interest" description="Disordered" evidence="1">
    <location>
        <begin position="118"/>
        <end position="138"/>
    </location>
</feature>
<proteinExistence type="predicted"/>
<evidence type="ECO:0000256" key="1">
    <source>
        <dbReference type="SAM" id="MobiDB-lite"/>
    </source>
</evidence>
<name>A0A419IBJ5_9PSEU</name>
<dbReference type="EMBL" id="QZFV01000010">
    <property type="protein sequence ID" value="RJQ92377.1"/>
    <property type="molecule type" value="Genomic_DNA"/>
</dbReference>
<organism evidence="2 3">
    <name type="scientific">Amycolatopsis panacis</name>
    <dbReference type="NCBI Taxonomy" id="2340917"/>
    <lineage>
        <taxon>Bacteria</taxon>
        <taxon>Bacillati</taxon>
        <taxon>Actinomycetota</taxon>
        <taxon>Actinomycetes</taxon>
        <taxon>Pseudonocardiales</taxon>
        <taxon>Pseudonocardiaceae</taxon>
        <taxon>Amycolatopsis</taxon>
    </lineage>
</organism>
<comment type="caution">
    <text evidence="2">The sequence shown here is derived from an EMBL/GenBank/DDBJ whole genome shotgun (WGS) entry which is preliminary data.</text>
</comment>
<feature type="compositionally biased region" description="Low complexity" evidence="1">
    <location>
        <begin position="122"/>
        <end position="138"/>
    </location>
</feature>
<protein>
    <submittedName>
        <fullName evidence="2">Uncharacterized protein</fullName>
    </submittedName>
</protein>
<keyword evidence="3" id="KW-1185">Reference proteome</keyword>
<evidence type="ECO:0000313" key="2">
    <source>
        <dbReference type="EMBL" id="RJQ92377.1"/>
    </source>
</evidence>
<accession>A0A419IBJ5</accession>
<reference evidence="2 3" key="1">
    <citation type="submission" date="2018-09" db="EMBL/GenBank/DDBJ databases">
        <title>YIM PH 21725 draft genome.</title>
        <authorList>
            <person name="Miao C."/>
        </authorList>
    </citation>
    <scope>NUCLEOTIDE SEQUENCE [LARGE SCALE GENOMIC DNA]</scope>
    <source>
        <strain evidence="3">YIM PH21725</strain>
    </source>
</reference>
<gene>
    <name evidence="2" type="ORF">D5S19_01030</name>
</gene>
<dbReference type="AlphaFoldDB" id="A0A419IBJ5"/>
<dbReference type="Proteomes" id="UP000285112">
    <property type="component" value="Unassembled WGS sequence"/>
</dbReference>
<sequence length="138" mass="14583">MNPAWNPNPDDLFGPVTEAERRVWQLQAHAVLATVLTSAHVAGLPVLTWSVTDHGVLSAQIDGHGLPDHLVRDRFSAWVAFLGLDEGWFPVPGGTRTLRALGTVRSRDGHTVALALTASPTGQAPADPGRPDPAGEGC</sequence>